<geneLocation type="chloroplast" evidence="7"/>
<dbReference type="PANTHER" id="PTHR11545:SF2">
    <property type="entry name" value="LARGE RIBOSOMAL SUBUNIT PROTEIN UL13M"/>
    <property type="match status" value="1"/>
</dbReference>
<dbReference type="SUPFAM" id="SSF52161">
    <property type="entry name" value="Ribosomal protein L13"/>
    <property type="match status" value="1"/>
</dbReference>
<evidence type="ECO:0000256" key="6">
    <source>
        <dbReference type="RuleBase" id="RU003877"/>
    </source>
</evidence>
<evidence type="ECO:0000256" key="4">
    <source>
        <dbReference type="ARBA" id="ARBA00068945"/>
    </source>
</evidence>
<accession>A0A514CPT9</accession>
<comment type="subunit">
    <text evidence="5">Part of the 50S ribosomal subunit.</text>
</comment>
<dbReference type="GO" id="GO:0005840">
    <property type="term" value="C:ribosome"/>
    <property type="evidence" value="ECO:0007669"/>
    <property type="project" value="UniProtKB-KW"/>
</dbReference>
<keyword evidence="3 5" id="KW-0687">Ribonucleoprotein</keyword>
<keyword evidence="2 5" id="KW-0689">Ribosomal protein</keyword>
<dbReference type="GO" id="GO:0003729">
    <property type="term" value="F:mRNA binding"/>
    <property type="evidence" value="ECO:0007669"/>
    <property type="project" value="TreeGrafter"/>
</dbReference>
<dbReference type="Pfam" id="PF00572">
    <property type="entry name" value="Ribosomal_L13"/>
    <property type="match status" value="1"/>
</dbReference>
<dbReference type="EMBL" id="MK561360">
    <property type="protein sequence ID" value="QDH81820.1"/>
    <property type="molecule type" value="Genomic_DNA"/>
</dbReference>
<dbReference type="InterPro" id="IPR036899">
    <property type="entry name" value="Ribosomal_uL13_sf"/>
</dbReference>
<protein>
    <recommendedName>
        <fullName evidence="4 5">Large ribosomal subunit protein uL13c</fullName>
    </recommendedName>
</protein>
<evidence type="ECO:0000256" key="5">
    <source>
        <dbReference type="HAMAP-Rule" id="MF_01366"/>
    </source>
</evidence>
<gene>
    <name evidence="5 7" type="primary">rpl13</name>
</gene>
<keyword evidence="7" id="KW-0150">Chloroplast</keyword>
<dbReference type="GO" id="GO:1990904">
    <property type="term" value="C:ribonucleoprotein complex"/>
    <property type="evidence" value="ECO:0007669"/>
    <property type="project" value="UniProtKB-KW"/>
</dbReference>
<dbReference type="GO" id="GO:0009507">
    <property type="term" value="C:chloroplast"/>
    <property type="evidence" value="ECO:0007669"/>
    <property type="project" value="UniProtKB-SubCell"/>
</dbReference>
<dbReference type="NCBIfam" id="TIGR01066">
    <property type="entry name" value="rplM_bact"/>
    <property type="match status" value="1"/>
</dbReference>
<dbReference type="PANTHER" id="PTHR11545">
    <property type="entry name" value="RIBOSOMAL PROTEIN L13"/>
    <property type="match status" value="1"/>
</dbReference>
<evidence type="ECO:0000256" key="2">
    <source>
        <dbReference type="ARBA" id="ARBA00022980"/>
    </source>
</evidence>
<dbReference type="GO" id="GO:0017148">
    <property type="term" value="P:negative regulation of translation"/>
    <property type="evidence" value="ECO:0007669"/>
    <property type="project" value="TreeGrafter"/>
</dbReference>
<organism evidence="7">
    <name type="scientific">Rhizochromulina marina</name>
    <dbReference type="NCBI Taxonomy" id="1034831"/>
    <lineage>
        <taxon>Eukaryota</taxon>
        <taxon>Sar</taxon>
        <taxon>Stramenopiles</taxon>
        <taxon>Ochrophyta</taxon>
        <taxon>Dictyochophyceae</taxon>
        <taxon>Rhizochromulinales</taxon>
        <taxon>Rhizochromulina</taxon>
    </lineage>
</organism>
<proteinExistence type="inferred from homology"/>
<dbReference type="InterPro" id="IPR005823">
    <property type="entry name" value="Ribosomal_uL13_bac-type"/>
</dbReference>
<evidence type="ECO:0000313" key="7">
    <source>
        <dbReference type="EMBL" id="QDH81820.1"/>
    </source>
</evidence>
<sequence>MTNTYISTSSVVKKKWYLIDARDQTLGRLAGKISVILMGKNRSTYSPHQNNGDSIIVINAEKIYVSGKKENQKMYRFHSGRPGGMKTESFKSLLARKPERIIENAVKGMLPKNRIGRQMLTNLKVYKGTLHPHDAQMPEVI</sequence>
<dbReference type="Gene3D" id="3.90.1180.10">
    <property type="entry name" value="Ribosomal protein L13"/>
    <property type="match status" value="1"/>
</dbReference>
<name>A0A514CPT9_9STRA</name>
<comment type="subcellular location">
    <subcellularLocation>
        <location evidence="5">Plastid</location>
        <location evidence="5">Chloroplast</location>
    </subcellularLocation>
</comment>
<dbReference type="PIRSF" id="PIRSF002181">
    <property type="entry name" value="Ribosomal_L13"/>
    <property type="match status" value="1"/>
</dbReference>
<dbReference type="GO" id="GO:0003735">
    <property type="term" value="F:structural constituent of ribosome"/>
    <property type="evidence" value="ECO:0007669"/>
    <property type="project" value="InterPro"/>
</dbReference>
<dbReference type="InterPro" id="IPR005822">
    <property type="entry name" value="Ribosomal_uL13"/>
</dbReference>
<dbReference type="CDD" id="cd00392">
    <property type="entry name" value="Ribosomal_L13"/>
    <property type="match status" value="1"/>
</dbReference>
<dbReference type="GeneID" id="40865419"/>
<dbReference type="GO" id="GO:0006412">
    <property type="term" value="P:translation"/>
    <property type="evidence" value="ECO:0007669"/>
    <property type="project" value="UniProtKB-UniRule"/>
</dbReference>
<comment type="similarity">
    <text evidence="1 5 6">Belongs to the universal ribosomal protein uL13 family.</text>
</comment>
<dbReference type="AlphaFoldDB" id="A0A514CPT9"/>
<dbReference type="HAMAP" id="MF_01366">
    <property type="entry name" value="Ribosomal_uL13"/>
    <property type="match status" value="1"/>
</dbReference>
<dbReference type="FunFam" id="3.90.1180.10:FF:000001">
    <property type="entry name" value="50S ribosomal protein L13"/>
    <property type="match status" value="1"/>
</dbReference>
<keyword evidence="7" id="KW-0934">Plastid</keyword>
<dbReference type="RefSeq" id="YP_009674969.1">
    <property type="nucleotide sequence ID" value="NC_043890.1"/>
</dbReference>
<evidence type="ECO:0000256" key="1">
    <source>
        <dbReference type="ARBA" id="ARBA00006227"/>
    </source>
</evidence>
<evidence type="ECO:0000256" key="3">
    <source>
        <dbReference type="ARBA" id="ARBA00023274"/>
    </source>
</evidence>
<dbReference type="InterPro" id="IPR023563">
    <property type="entry name" value="Ribosomal_uL13_CS"/>
</dbReference>
<dbReference type="PROSITE" id="PS00783">
    <property type="entry name" value="RIBOSOMAL_L13"/>
    <property type="match status" value="1"/>
</dbReference>
<reference evidence="7" key="1">
    <citation type="submission" date="2019-02" db="EMBL/GenBank/DDBJ databases">
        <title>Dictyochophyceae plastid genomes reveal unusual variability of their organisation.</title>
        <authorList>
            <person name="Han K.Y."/>
            <person name="Maciszewski K."/>
            <person name="Graf L."/>
            <person name="Andersen R.A."/>
            <person name="Karnkowska A."/>
            <person name="Yoon H.S."/>
        </authorList>
    </citation>
    <scope>NUCLEOTIDE SEQUENCE</scope>
</reference>